<dbReference type="Pfam" id="PF02350">
    <property type="entry name" value="Epimerase_2"/>
    <property type="match status" value="1"/>
</dbReference>
<comment type="similarity">
    <text evidence="1">Belongs to the UDP-N-acetylglucosamine 2-epimerase family.</text>
</comment>
<gene>
    <name evidence="3" type="ORF">SAMN06269117_11040</name>
</gene>
<evidence type="ECO:0000259" key="2">
    <source>
        <dbReference type="Pfam" id="PF02350"/>
    </source>
</evidence>
<accession>A0A521C7I5</accession>
<name>A0A521C7I5_9BACT</name>
<dbReference type="AlphaFoldDB" id="A0A521C7I5"/>
<dbReference type="EMBL" id="FXTM01000010">
    <property type="protein sequence ID" value="SMO55343.1"/>
    <property type="molecule type" value="Genomic_DNA"/>
</dbReference>
<organism evidence="3 4">
    <name type="scientific">Balnearium lithotrophicum</name>
    <dbReference type="NCBI Taxonomy" id="223788"/>
    <lineage>
        <taxon>Bacteria</taxon>
        <taxon>Pseudomonadati</taxon>
        <taxon>Aquificota</taxon>
        <taxon>Aquificia</taxon>
        <taxon>Desulfurobacteriales</taxon>
        <taxon>Desulfurobacteriaceae</taxon>
        <taxon>Balnearium</taxon>
    </lineage>
</organism>
<evidence type="ECO:0000313" key="3">
    <source>
        <dbReference type="EMBL" id="SMO55343.1"/>
    </source>
</evidence>
<dbReference type="RefSeq" id="WP_142935266.1">
    <property type="nucleotide sequence ID" value="NZ_FXTM01000010.1"/>
</dbReference>
<dbReference type="InterPro" id="IPR029767">
    <property type="entry name" value="WecB-like"/>
</dbReference>
<keyword evidence="1" id="KW-0413">Isomerase</keyword>
<dbReference type="PANTHER" id="PTHR43174:SF1">
    <property type="entry name" value="UDP-N-ACETYLGLUCOSAMINE 2-EPIMERASE"/>
    <property type="match status" value="1"/>
</dbReference>
<feature type="domain" description="UDP-N-acetylglucosamine 2-epimerase" evidence="2">
    <location>
        <begin position="24"/>
        <end position="358"/>
    </location>
</feature>
<keyword evidence="4" id="KW-1185">Reference proteome</keyword>
<dbReference type="CDD" id="cd03786">
    <property type="entry name" value="GTB_UDP-GlcNAc_2-Epimerase"/>
    <property type="match status" value="1"/>
</dbReference>
<evidence type="ECO:0000256" key="1">
    <source>
        <dbReference type="RuleBase" id="RU003513"/>
    </source>
</evidence>
<dbReference type="OrthoDB" id="9803238at2"/>
<dbReference type="Proteomes" id="UP000317315">
    <property type="component" value="Unassembled WGS sequence"/>
</dbReference>
<dbReference type="InterPro" id="IPR003331">
    <property type="entry name" value="UDP_GlcNAc_Epimerase_2_dom"/>
</dbReference>
<evidence type="ECO:0000313" key="4">
    <source>
        <dbReference type="Proteomes" id="UP000317315"/>
    </source>
</evidence>
<protein>
    <submittedName>
        <fullName evidence="3">UDP-N-acetylglucosamine 2-epimerase (Non-hydrolysing)/UDP-GlcNAc3NAcA epimerase</fullName>
    </submittedName>
</protein>
<proteinExistence type="inferred from homology"/>
<sequence>MKIISIVGARPQFIKAALVSKKLRTKGIKEILVHTGQHYDFNMSDVFFSELELPKPEYYLGIGSGNHGEQTGKMLIEIEKVLLKEKPDVVIVYGDTNSTLAGALAAIKLHISVAHVEAGLRSFNKEMPEEINRVLTDHVSKWLFAPTETAVKNLHKEGIFNGIYNVGDVMFDVALESIQRVNEKEILEKHNVRPKRFILATIHRAENTDVKENLENIWQALNEIALIGWEILFPIHPRTEKALRNFGIDVHSKSKNLLLIPPVSYFEMLALEKNARLIITDSGGVQKEGYFWGTPCVIPRNETEWVELIEIGFNKLTGTKKEDIVKCVTEMVTKMEEKLNIGSLYGRGNASDRIVEVLVKS</sequence>
<dbReference type="GO" id="GO:0016853">
    <property type="term" value="F:isomerase activity"/>
    <property type="evidence" value="ECO:0007669"/>
    <property type="project" value="UniProtKB-KW"/>
</dbReference>
<dbReference type="SUPFAM" id="SSF53756">
    <property type="entry name" value="UDP-Glycosyltransferase/glycogen phosphorylase"/>
    <property type="match status" value="1"/>
</dbReference>
<dbReference type="NCBIfam" id="TIGR00236">
    <property type="entry name" value="wecB"/>
    <property type="match status" value="1"/>
</dbReference>
<reference evidence="3 4" key="1">
    <citation type="submission" date="2017-05" db="EMBL/GenBank/DDBJ databases">
        <authorList>
            <person name="Varghese N."/>
            <person name="Submissions S."/>
        </authorList>
    </citation>
    <scope>NUCLEOTIDE SEQUENCE [LARGE SCALE GENOMIC DNA]</scope>
    <source>
        <strain evidence="3 4">DSM 16304</strain>
    </source>
</reference>
<dbReference type="Gene3D" id="3.40.50.2000">
    <property type="entry name" value="Glycogen Phosphorylase B"/>
    <property type="match status" value="2"/>
</dbReference>
<dbReference type="PANTHER" id="PTHR43174">
    <property type="entry name" value="UDP-N-ACETYLGLUCOSAMINE 2-EPIMERASE"/>
    <property type="match status" value="1"/>
</dbReference>